<dbReference type="PROSITE" id="PS50179">
    <property type="entry name" value="VHS"/>
    <property type="match status" value="1"/>
</dbReference>
<feature type="domain" description="FYVE-type" evidence="11">
    <location>
        <begin position="159"/>
        <end position="219"/>
    </location>
</feature>
<dbReference type="Pfam" id="PF00790">
    <property type="entry name" value="VHS"/>
    <property type="match status" value="1"/>
</dbReference>
<feature type="compositionally biased region" description="Low complexity" evidence="10">
    <location>
        <begin position="222"/>
        <end position="238"/>
    </location>
</feature>
<keyword evidence="7" id="KW-0862">Zinc</keyword>
<evidence type="ECO:0000256" key="5">
    <source>
        <dbReference type="ARBA" id="ARBA00022723"/>
    </source>
</evidence>
<keyword evidence="4" id="KW-0597">Phosphoprotein</keyword>
<feature type="coiled-coil region" evidence="9">
    <location>
        <begin position="510"/>
        <end position="563"/>
    </location>
</feature>
<evidence type="ECO:0000256" key="8">
    <source>
        <dbReference type="PROSITE-ProRule" id="PRU00091"/>
    </source>
</evidence>
<organism evidence="13 14">
    <name type="scientific">Clytia hemisphaerica</name>
    <dbReference type="NCBI Taxonomy" id="252671"/>
    <lineage>
        <taxon>Eukaryota</taxon>
        <taxon>Metazoa</taxon>
        <taxon>Cnidaria</taxon>
        <taxon>Hydrozoa</taxon>
        <taxon>Hydroidolina</taxon>
        <taxon>Leptothecata</taxon>
        <taxon>Obeliida</taxon>
        <taxon>Clytiidae</taxon>
        <taxon>Clytia</taxon>
    </lineage>
</organism>
<dbReference type="CDD" id="cd21387">
    <property type="entry name" value="GAT_Hrs"/>
    <property type="match status" value="1"/>
</dbReference>
<feature type="compositionally biased region" description="Low complexity" evidence="10">
    <location>
        <begin position="892"/>
        <end position="902"/>
    </location>
</feature>
<dbReference type="GO" id="GO:0005769">
    <property type="term" value="C:early endosome"/>
    <property type="evidence" value="ECO:0007669"/>
    <property type="project" value="TreeGrafter"/>
</dbReference>
<dbReference type="SMART" id="SM00288">
    <property type="entry name" value="VHS"/>
    <property type="match status" value="1"/>
</dbReference>
<evidence type="ECO:0000256" key="7">
    <source>
        <dbReference type="ARBA" id="ARBA00022833"/>
    </source>
</evidence>
<dbReference type="PROSITE" id="PS50178">
    <property type="entry name" value="ZF_FYVE"/>
    <property type="match status" value="1"/>
</dbReference>
<evidence type="ECO:0000313" key="13">
    <source>
        <dbReference type="EnsemblMetazoa" id="CLYHEMP012681.1"/>
    </source>
</evidence>
<dbReference type="Gene3D" id="1.20.5.1940">
    <property type="match status" value="1"/>
</dbReference>
<dbReference type="InterPro" id="IPR011011">
    <property type="entry name" value="Znf_FYVE_PHD"/>
</dbReference>
<comment type="subcellular location">
    <subcellularLocation>
        <location evidence="1">Cytoplasm</location>
    </subcellularLocation>
</comment>
<evidence type="ECO:0000256" key="6">
    <source>
        <dbReference type="ARBA" id="ARBA00022771"/>
    </source>
</evidence>
<name>A0A7M5UNX1_9CNID</name>
<evidence type="ECO:0000259" key="12">
    <source>
        <dbReference type="PROSITE" id="PS50179"/>
    </source>
</evidence>
<feature type="region of interest" description="Disordered" evidence="10">
    <location>
        <begin position="296"/>
        <end position="360"/>
    </location>
</feature>
<dbReference type="InterPro" id="IPR013083">
    <property type="entry name" value="Znf_RING/FYVE/PHD"/>
</dbReference>
<evidence type="ECO:0000256" key="1">
    <source>
        <dbReference type="ARBA" id="ARBA00004496"/>
    </source>
</evidence>
<evidence type="ECO:0000256" key="10">
    <source>
        <dbReference type="SAM" id="MobiDB-lite"/>
    </source>
</evidence>
<feature type="compositionally biased region" description="Low complexity" evidence="10">
    <location>
        <begin position="710"/>
        <end position="722"/>
    </location>
</feature>
<dbReference type="InterPro" id="IPR000306">
    <property type="entry name" value="Znf_FYVE"/>
</dbReference>
<evidence type="ECO:0000256" key="2">
    <source>
        <dbReference type="ARBA" id="ARBA00015450"/>
    </source>
</evidence>
<evidence type="ECO:0000259" key="11">
    <source>
        <dbReference type="PROSITE" id="PS50178"/>
    </source>
</evidence>
<feature type="compositionally biased region" description="Low complexity" evidence="10">
    <location>
        <begin position="755"/>
        <end position="881"/>
    </location>
</feature>
<dbReference type="Gene3D" id="3.30.40.10">
    <property type="entry name" value="Zinc/RING finger domain, C3HC4 (zinc finger)"/>
    <property type="match status" value="1"/>
</dbReference>
<evidence type="ECO:0000256" key="4">
    <source>
        <dbReference type="ARBA" id="ARBA00022553"/>
    </source>
</evidence>
<dbReference type="InterPro" id="IPR024641">
    <property type="entry name" value="HRS_helical"/>
</dbReference>
<dbReference type="SUPFAM" id="SSF57903">
    <property type="entry name" value="FYVE/PHD zinc finger"/>
    <property type="match status" value="1"/>
</dbReference>
<dbReference type="GO" id="GO:0032456">
    <property type="term" value="P:endocytic recycling"/>
    <property type="evidence" value="ECO:0007669"/>
    <property type="project" value="TreeGrafter"/>
</dbReference>
<feature type="compositionally biased region" description="Pro residues" evidence="10">
    <location>
        <begin position="903"/>
        <end position="916"/>
    </location>
</feature>
<dbReference type="PANTHER" id="PTHR46275">
    <property type="entry name" value="HEPATOCYTE GROWTH FACTOR-REGULATED TYROSINE KINASE SUBSTRATE"/>
    <property type="match status" value="1"/>
</dbReference>
<dbReference type="Pfam" id="PF12210">
    <property type="entry name" value="Hrs_helical"/>
    <property type="match status" value="1"/>
</dbReference>
<dbReference type="Gene3D" id="1.25.40.90">
    <property type="match status" value="1"/>
</dbReference>
<reference evidence="13" key="1">
    <citation type="submission" date="2021-01" db="UniProtKB">
        <authorList>
            <consortium name="EnsemblMetazoa"/>
        </authorList>
    </citation>
    <scope>IDENTIFICATION</scope>
</reference>
<dbReference type="CDD" id="cd03569">
    <property type="entry name" value="VHS_Hrs"/>
    <property type="match status" value="1"/>
</dbReference>
<dbReference type="GeneID" id="136815250"/>
<dbReference type="OrthoDB" id="957735at2759"/>
<dbReference type="GO" id="GO:0008270">
    <property type="term" value="F:zinc ion binding"/>
    <property type="evidence" value="ECO:0007669"/>
    <property type="project" value="UniProtKB-KW"/>
</dbReference>
<dbReference type="GO" id="GO:0043130">
    <property type="term" value="F:ubiquitin binding"/>
    <property type="evidence" value="ECO:0007669"/>
    <property type="project" value="InterPro"/>
</dbReference>
<dbReference type="Pfam" id="PF01363">
    <property type="entry name" value="FYVE"/>
    <property type="match status" value="1"/>
</dbReference>
<feature type="domain" description="VHS" evidence="12">
    <location>
        <begin position="15"/>
        <end position="142"/>
    </location>
</feature>
<proteinExistence type="predicted"/>
<dbReference type="RefSeq" id="XP_066927794.1">
    <property type="nucleotide sequence ID" value="XM_067071693.1"/>
</dbReference>
<dbReference type="InterPro" id="IPR003903">
    <property type="entry name" value="UIM_dom"/>
</dbReference>
<keyword evidence="5" id="KW-0479">Metal-binding</keyword>
<dbReference type="InterPro" id="IPR017455">
    <property type="entry name" value="Znf_FYVE-rel"/>
</dbReference>
<feature type="compositionally biased region" description="Low complexity" evidence="10">
    <location>
        <begin position="303"/>
        <end position="319"/>
    </location>
</feature>
<dbReference type="PANTHER" id="PTHR46275:SF1">
    <property type="entry name" value="HEPATOCYTE GROWTH FACTOR-REGULATED TYROSINE KINASE SUBSTRATE"/>
    <property type="match status" value="1"/>
</dbReference>
<feature type="compositionally biased region" description="Polar residues" evidence="10">
    <location>
        <begin position="697"/>
        <end position="707"/>
    </location>
</feature>
<dbReference type="CDD" id="cd15720">
    <property type="entry name" value="FYVE_Hrs"/>
    <property type="match status" value="1"/>
</dbReference>
<dbReference type="Proteomes" id="UP000594262">
    <property type="component" value="Unplaced"/>
</dbReference>
<dbReference type="SUPFAM" id="SSF48464">
    <property type="entry name" value="ENTH/VHS domain"/>
    <property type="match status" value="1"/>
</dbReference>
<dbReference type="GO" id="GO:0035091">
    <property type="term" value="F:phosphatidylinositol binding"/>
    <property type="evidence" value="ECO:0007669"/>
    <property type="project" value="InterPro"/>
</dbReference>
<protein>
    <recommendedName>
        <fullName evidence="2">Hepatocyte growth factor-regulated tyrosine kinase substrate</fullName>
    </recommendedName>
</protein>
<evidence type="ECO:0000313" key="14">
    <source>
        <dbReference type="Proteomes" id="UP000594262"/>
    </source>
</evidence>
<dbReference type="InterPro" id="IPR017073">
    <property type="entry name" value="HGS/VPS27"/>
</dbReference>
<dbReference type="InterPro" id="IPR008942">
    <property type="entry name" value="ENTH_VHS"/>
</dbReference>
<keyword evidence="9" id="KW-0175">Coiled coil</keyword>
<feature type="region of interest" description="Disordered" evidence="10">
    <location>
        <begin position="222"/>
        <end position="250"/>
    </location>
</feature>
<feature type="compositionally biased region" description="Low complexity" evidence="10">
    <location>
        <begin position="326"/>
        <end position="355"/>
    </location>
</feature>
<evidence type="ECO:0000256" key="3">
    <source>
        <dbReference type="ARBA" id="ARBA00022490"/>
    </source>
</evidence>
<keyword evidence="6 8" id="KW-0863">Zinc-finger</keyword>
<dbReference type="SMART" id="SM00064">
    <property type="entry name" value="FYVE"/>
    <property type="match status" value="1"/>
</dbReference>
<accession>A0A7M5UNX1</accession>
<evidence type="ECO:0000256" key="9">
    <source>
        <dbReference type="SAM" id="Coils"/>
    </source>
</evidence>
<keyword evidence="3" id="KW-0963">Cytoplasm</keyword>
<feature type="compositionally biased region" description="Low complexity" evidence="10">
    <location>
        <begin position="917"/>
        <end position="961"/>
    </location>
</feature>
<dbReference type="PROSITE" id="PS50330">
    <property type="entry name" value="UIM"/>
    <property type="match status" value="1"/>
</dbReference>
<feature type="region of interest" description="Disordered" evidence="10">
    <location>
        <begin position="611"/>
        <end position="980"/>
    </location>
</feature>
<dbReference type="GO" id="GO:0031623">
    <property type="term" value="P:receptor internalization"/>
    <property type="evidence" value="ECO:0007669"/>
    <property type="project" value="TreeGrafter"/>
</dbReference>
<sequence>MPGGKANFERLLDAATSQMLLEPNWVTNLEICDSVRQNDVTSKYALQAIRKRMKDSNPHVCKYALVVLETCVKNCGEAFHEELASHEFMNEIRNLAQTGSAPVKEQVLSMLQAWNHAFRNNTKYQPILATYNLMKMEGYNFPAMSESDAMFSSDTAPSWKEGDVCHLCRVKFGTFTRQHHCRACGEVFCNSCSSKKSIIPKIGIEREVRVCDPCFDEINPNASSNNSGGAAASGKTDASGGGGGGDDELPAEYLNSALAKEPQTKPKINENEAKQQEEDELQLALALSLSQEEAAKSQKKNWSAPAAISSAPPSMSHTPTPSPYQSLGGSVSEVKSSSTSPYSSPYSSSMTSLSEASKGSSELDKYLDRSYWEKKNQESATRAPSAPVVMETQQPAAQQQVMTNGDVYASVPYQTPQGAIADVVVEDEVEDENERFQSDAFVNTMEKSIDMFVQQMTKLQTKGKHIALDTSVQSLFHSLSAMHPQLLQLIEDEAESKAKYEAMLQKLAVIREARETLDDMRAQHQEKMRQQELEQEMLRRMQMEQKLELMRQQKQEYLEYQHQLQLQRQVELETYQREKMMQKQVPFNGPMGMMPGYGAGYPMVPPGQQPIPTGYAAPDSLEGNIVMPPPYASLTKQQPGMQPALPTQDLAASQQPGAGYQSAAIPKQPQQPPAGQWNQPPPPPPSSQPSAIPNQRVPAQQPGQQPMSLPPNTQQMPPQSQQQPPPPIPPNQPQHQAPLPASHPYHQQPPPAQPQRPAQQTQPPPQGQFQQPTTQQQAPLAQQPNQFQQQQPQQFNQPPPNNQQNIPPQQQTPQPQQVQPPNQQYQQPQQQMAPQHQPQQTQIPPQQVQQPPQHVPQQAQPLQQQVPQQGQQHPQQVAHQPQQPPQQPPQQIPQQIPQQPQQIPQPPQQVPQPPQQVPQQPQQQYTQQPQQYGGQQPQPQYQQNPQQQGYYDQQPQQPQQQAYEERMSANMKDLQLISFD</sequence>
<dbReference type="InterPro" id="IPR002014">
    <property type="entry name" value="VHS_dom"/>
</dbReference>
<feature type="compositionally biased region" description="Pro residues" evidence="10">
    <location>
        <begin position="882"/>
        <end position="891"/>
    </location>
</feature>
<feature type="compositionally biased region" description="Low complexity" evidence="10">
    <location>
        <begin position="661"/>
        <end position="678"/>
    </location>
</feature>
<dbReference type="AlphaFoldDB" id="A0A7M5UNX1"/>
<feature type="compositionally biased region" description="Pro residues" evidence="10">
    <location>
        <begin position="723"/>
        <end position="732"/>
    </location>
</feature>
<keyword evidence="14" id="KW-1185">Reference proteome</keyword>
<dbReference type="EnsemblMetazoa" id="CLYHEMT012681.1">
    <property type="protein sequence ID" value="CLYHEMP012681.1"/>
    <property type="gene ID" value="CLYHEMG012681"/>
</dbReference>